<organism evidence="2 3">
    <name type="scientific">Gonium pectorale</name>
    <name type="common">Green alga</name>
    <dbReference type="NCBI Taxonomy" id="33097"/>
    <lineage>
        <taxon>Eukaryota</taxon>
        <taxon>Viridiplantae</taxon>
        <taxon>Chlorophyta</taxon>
        <taxon>core chlorophytes</taxon>
        <taxon>Chlorophyceae</taxon>
        <taxon>CS clade</taxon>
        <taxon>Chlamydomonadales</taxon>
        <taxon>Volvocaceae</taxon>
        <taxon>Gonium</taxon>
    </lineage>
</organism>
<feature type="compositionally biased region" description="Low complexity" evidence="1">
    <location>
        <begin position="499"/>
        <end position="513"/>
    </location>
</feature>
<accession>A0A150GG60</accession>
<evidence type="ECO:0000313" key="2">
    <source>
        <dbReference type="EMBL" id="KXZ48816.1"/>
    </source>
</evidence>
<feature type="region of interest" description="Disordered" evidence="1">
    <location>
        <begin position="492"/>
        <end position="529"/>
    </location>
</feature>
<comment type="caution">
    <text evidence="2">The sequence shown here is derived from an EMBL/GenBank/DDBJ whole genome shotgun (WGS) entry which is preliminary data.</text>
</comment>
<keyword evidence="3" id="KW-1185">Reference proteome</keyword>
<name>A0A150GG60_GONPE</name>
<evidence type="ECO:0000313" key="3">
    <source>
        <dbReference type="Proteomes" id="UP000075714"/>
    </source>
</evidence>
<gene>
    <name evidence="2" type="ORF">GPECTOR_25g401</name>
</gene>
<dbReference type="InterPro" id="IPR016024">
    <property type="entry name" value="ARM-type_fold"/>
</dbReference>
<sequence>MLQTCPTQNENHWKAISHSILQAFAGLTHYPQRKQLRKLTHHSQLEQLRELEGMGVMDACLAALWAKVSDNDVRKQACGVLYNFLVLTPGFVPTALRPGRVEGLQGLLGGLLDKLKSASSFPQLLPDVMSWIWLVSRLVTYAKYHPSGPTMLVESRLAETVTEVGLAPGCKNSALKQKAVEVLTEMVRLEPELALPLVAKQDMALALASAALADDPGGPSKAAGDKSPGGKKADKRKRAGSKTLTKVGASAGSPPPDGAAGGGGRGAAGAATAVGLRKLQQASWSLLVDVLYAANDEPKVWTALAGSGMLPWLLQRCAAAPLPSGQLPEALLAVGSFLGAVGAGAGNPGYQQAWEAYGARLAPLHAACAPHLLPLLLHADPKVVDSASDLLVAMLQSMERWIGSERTREHGDAVLHALLTAEAAPPVAGPQPLPIAAAAAAAAVGGAQQQAAKGAASSAAHSAALENSRGLRCVWAAMQVTALKLKWPPPQSLPPQPLLPQQQCAAPAAPSLQHGGPGPSVPTSSLLASSAGTADCPAVPLMLTLERLLACAQALANVGVVRQELGSWLARERPLVQAAVVMAANVKGARMAAAAVAAGHARPGGTQPLLLPPLQNQQLLPRPQGPVSATDLPRGPELSPAANHQPVAGQVGVAALISGRF</sequence>
<feature type="compositionally biased region" description="Low complexity" evidence="1">
    <location>
        <begin position="616"/>
        <end position="626"/>
    </location>
</feature>
<proteinExistence type="predicted"/>
<protein>
    <submittedName>
        <fullName evidence="2">Uncharacterized protein</fullName>
    </submittedName>
</protein>
<feature type="region of interest" description="Disordered" evidence="1">
    <location>
        <begin position="214"/>
        <end position="266"/>
    </location>
</feature>
<dbReference type="AlphaFoldDB" id="A0A150GG60"/>
<dbReference type="SUPFAM" id="SSF48371">
    <property type="entry name" value="ARM repeat"/>
    <property type="match status" value="1"/>
</dbReference>
<dbReference type="Proteomes" id="UP000075714">
    <property type="component" value="Unassembled WGS sequence"/>
</dbReference>
<reference evidence="3" key="1">
    <citation type="journal article" date="2016" name="Nat. Commun.">
        <title>The Gonium pectorale genome demonstrates co-option of cell cycle regulation during the evolution of multicellularity.</title>
        <authorList>
            <person name="Hanschen E.R."/>
            <person name="Marriage T.N."/>
            <person name="Ferris P.J."/>
            <person name="Hamaji T."/>
            <person name="Toyoda A."/>
            <person name="Fujiyama A."/>
            <person name="Neme R."/>
            <person name="Noguchi H."/>
            <person name="Minakuchi Y."/>
            <person name="Suzuki M."/>
            <person name="Kawai-Toyooka H."/>
            <person name="Smith D.R."/>
            <person name="Sparks H."/>
            <person name="Anderson J."/>
            <person name="Bakaric R."/>
            <person name="Luria V."/>
            <person name="Karger A."/>
            <person name="Kirschner M.W."/>
            <person name="Durand P.M."/>
            <person name="Michod R.E."/>
            <person name="Nozaki H."/>
            <person name="Olson B.J."/>
        </authorList>
    </citation>
    <scope>NUCLEOTIDE SEQUENCE [LARGE SCALE GENOMIC DNA]</scope>
    <source>
        <strain evidence="3">NIES-2863</strain>
    </source>
</reference>
<dbReference type="EMBL" id="LSYV01000026">
    <property type="protein sequence ID" value="KXZ48816.1"/>
    <property type="molecule type" value="Genomic_DNA"/>
</dbReference>
<evidence type="ECO:0000256" key="1">
    <source>
        <dbReference type="SAM" id="MobiDB-lite"/>
    </source>
</evidence>
<feature type="region of interest" description="Disordered" evidence="1">
    <location>
        <begin position="616"/>
        <end position="644"/>
    </location>
</feature>